<evidence type="ECO:0000256" key="6">
    <source>
        <dbReference type="ARBA" id="ARBA00022833"/>
    </source>
</evidence>
<keyword evidence="7 10" id="KW-0326">Glycosidase</keyword>
<dbReference type="GO" id="GO:0004565">
    <property type="term" value="F:beta-galactosidase activity"/>
    <property type="evidence" value="ECO:0007669"/>
    <property type="project" value="UniProtKB-EC"/>
</dbReference>
<dbReference type="GO" id="GO:0046872">
    <property type="term" value="F:metal ion binding"/>
    <property type="evidence" value="ECO:0007669"/>
    <property type="project" value="UniProtKB-KW"/>
</dbReference>
<evidence type="ECO:0000256" key="3">
    <source>
        <dbReference type="ARBA" id="ARBA00012756"/>
    </source>
</evidence>
<dbReference type="SUPFAM" id="SSF51445">
    <property type="entry name" value="(Trans)glycosidases"/>
    <property type="match status" value="1"/>
</dbReference>
<dbReference type="Gene3D" id="3.20.20.80">
    <property type="entry name" value="Glycosidases"/>
    <property type="match status" value="1"/>
</dbReference>
<dbReference type="EMBL" id="LNQE01000373">
    <property type="protein sequence ID" value="KUG27023.1"/>
    <property type="molecule type" value="Genomic_DNA"/>
</dbReference>
<dbReference type="InterPro" id="IPR003476">
    <property type="entry name" value="Glyco_hydro_42"/>
</dbReference>
<evidence type="ECO:0000313" key="10">
    <source>
        <dbReference type="EMBL" id="KUG27023.1"/>
    </source>
</evidence>
<dbReference type="InterPro" id="IPR017853">
    <property type="entry name" value="GH"/>
</dbReference>
<protein>
    <recommendedName>
        <fullName evidence="3">beta-galactosidase</fullName>
        <ecNumber evidence="3">3.2.1.23</ecNumber>
    </recommendedName>
</protein>
<evidence type="ECO:0000256" key="2">
    <source>
        <dbReference type="ARBA" id="ARBA00005940"/>
    </source>
</evidence>
<dbReference type="CDD" id="cd03143">
    <property type="entry name" value="A4_beta-galactosidase_middle_domain"/>
    <property type="match status" value="1"/>
</dbReference>
<feature type="domain" description="Beta-galactosidase trimerisation" evidence="9">
    <location>
        <begin position="410"/>
        <end position="607"/>
    </location>
</feature>
<dbReference type="Gene3D" id="3.40.50.880">
    <property type="match status" value="1"/>
</dbReference>
<accession>A0A0W8G1I9</accession>
<evidence type="ECO:0000256" key="1">
    <source>
        <dbReference type="ARBA" id="ARBA00001412"/>
    </source>
</evidence>
<dbReference type="InterPro" id="IPR013738">
    <property type="entry name" value="Beta_galactosidase_Trimer"/>
</dbReference>
<comment type="caution">
    <text evidence="10">The sequence shown here is derived from an EMBL/GenBank/DDBJ whole genome shotgun (WGS) entry which is preliminary data.</text>
</comment>
<dbReference type="PANTHER" id="PTHR36447">
    <property type="entry name" value="BETA-GALACTOSIDASE GANA"/>
    <property type="match status" value="1"/>
</dbReference>
<dbReference type="AlphaFoldDB" id="A0A0W8G1I9"/>
<name>A0A0W8G1I9_9ZZZZ</name>
<evidence type="ECO:0000259" key="8">
    <source>
        <dbReference type="Pfam" id="PF02449"/>
    </source>
</evidence>
<dbReference type="Pfam" id="PF08532">
    <property type="entry name" value="Glyco_hydro_42M"/>
    <property type="match status" value="1"/>
</dbReference>
<dbReference type="GO" id="GO:0009341">
    <property type="term" value="C:beta-galactosidase complex"/>
    <property type="evidence" value="ECO:0007669"/>
    <property type="project" value="InterPro"/>
</dbReference>
<dbReference type="Pfam" id="PF02449">
    <property type="entry name" value="Glyco_hydro_42"/>
    <property type="match status" value="1"/>
</dbReference>
<reference evidence="10" key="1">
    <citation type="journal article" date="2015" name="Proc. Natl. Acad. Sci. U.S.A.">
        <title>Networks of energetic and metabolic interactions define dynamics in microbial communities.</title>
        <authorList>
            <person name="Embree M."/>
            <person name="Liu J.K."/>
            <person name="Al-Bassam M.M."/>
            <person name="Zengler K."/>
        </authorList>
    </citation>
    <scope>NUCLEOTIDE SEQUENCE</scope>
</reference>
<dbReference type="SUPFAM" id="SSF52317">
    <property type="entry name" value="Class I glutamine amidotransferase-like"/>
    <property type="match status" value="1"/>
</dbReference>
<dbReference type="EC" id="3.2.1.23" evidence="3"/>
<dbReference type="PANTHER" id="PTHR36447:SF2">
    <property type="entry name" value="BETA-GALACTOSIDASE YESZ"/>
    <property type="match status" value="1"/>
</dbReference>
<evidence type="ECO:0000256" key="4">
    <source>
        <dbReference type="ARBA" id="ARBA00022723"/>
    </source>
</evidence>
<dbReference type="InterPro" id="IPR013529">
    <property type="entry name" value="Glyco_hydro_42_N"/>
</dbReference>
<comment type="catalytic activity">
    <reaction evidence="1">
        <text>Hydrolysis of terminal non-reducing beta-D-galactose residues in beta-D-galactosides.</text>
        <dbReference type="EC" id="3.2.1.23"/>
    </reaction>
</comment>
<proteinExistence type="inferred from homology"/>
<evidence type="ECO:0000256" key="7">
    <source>
        <dbReference type="ARBA" id="ARBA00023295"/>
    </source>
</evidence>
<sequence>MRNLIKENYVPFGSQYYRAPSPHREDWDRDLKRMSELGFNTVKYWIQWRWNNPAEGEYNFDDIDELMDLAQKYNLKVMLNTIFDVAPAWIYEKYEDASMVTLSGRKIGPQTQPHRQIGGLGYCFNHDGVSKHFFEFLKASVERYKDHPALEIWNVGSEPELTSSMAEMRDYANDPNKMGDMLCFCDNCKTKFKKWLSTKYDSIEELNRSWNRNYTSFEQAEIPITRNTFNDMIDWRMFFVHTLGENVKKRFEVAKEIDKGKHPLMCHHVFIQGFPVTSTASDPWNVGQYGDLHGFTQMDDAAMIDILRSCARGKPVISAEMLMLPGYTLDLPELITADDIKKFVFSGVAGNQKGFIFWQYRPEILGREAPTWGLSYLDGDDTSYLKAYAEVGKVLNKNVDLVMDGEPEKAEVAIMYNPENQVFAWASTGKEGSATDSILGIHRSLYERNITSDFLHPKDFANGELDNYKVLVLPFPYLINENIAVHIKAWVEEGGVVLSESYTAGWNKEGGHHEKTVPGYGLHEVFGIKQRDVEPVDENNEVEIELTTDLPLLKKGAKLIGSFVKETFELTNAEALAKFEDGRAAITISNYGKGKAVQIGSYTGMNYHRKGIDEIGRLFPSLIEYAIELNKPKIKDDVKVRVDTMKDGKNLMLILQNKEEKEVNTEATFNYDNEIELTEQFTGEKLKIRKTNNGVSCSFGLKAKEVKVYCG</sequence>
<keyword evidence="4" id="KW-0479">Metal-binding</keyword>
<organism evidence="10">
    <name type="scientific">hydrocarbon metagenome</name>
    <dbReference type="NCBI Taxonomy" id="938273"/>
    <lineage>
        <taxon>unclassified sequences</taxon>
        <taxon>metagenomes</taxon>
        <taxon>ecological metagenomes</taxon>
    </lineage>
</organism>
<dbReference type="InterPro" id="IPR029062">
    <property type="entry name" value="Class_I_gatase-like"/>
</dbReference>
<evidence type="ECO:0000256" key="5">
    <source>
        <dbReference type="ARBA" id="ARBA00022801"/>
    </source>
</evidence>
<keyword evidence="6" id="KW-0862">Zinc</keyword>
<comment type="similarity">
    <text evidence="2">Belongs to the glycosyl hydrolase 42 family.</text>
</comment>
<keyword evidence="5 10" id="KW-0378">Hydrolase</keyword>
<gene>
    <name evidence="10" type="ORF">ASZ90_003128</name>
</gene>
<dbReference type="GO" id="GO:0005975">
    <property type="term" value="P:carbohydrate metabolic process"/>
    <property type="evidence" value="ECO:0007669"/>
    <property type="project" value="InterPro"/>
</dbReference>
<evidence type="ECO:0000259" key="9">
    <source>
        <dbReference type="Pfam" id="PF08532"/>
    </source>
</evidence>
<feature type="domain" description="Glycoside hydrolase family 42 N-terminal" evidence="8">
    <location>
        <begin position="23"/>
        <end position="396"/>
    </location>
</feature>